<dbReference type="SUPFAM" id="SSF52540">
    <property type="entry name" value="P-loop containing nucleoside triphosphate hydrolases"/>
    <property type="match status" value="1"/>
</dbReference>
<dbReference type="Pfam" id="PF02954">
    <property type="entry name" value="HTH_8"/>
    <property type="match status" value="1"/>
</dbReference>
<dbReference type="Gene3D" id="1.10.10.60">
    <property type="entry name" value="Homeodomain-like"/>
    <property type="match status" value="1"/>
</dbReference>
<dbReference type="InterPro" id="IPR002078">
    <property type="entry name" value="Sigma_54_int"/>
</dbReference>
<dbReference type="PROSITE" id="PS00676">
    <property type="entry name" value="SIGMA54_INTERACT_2"/>
    <property type="match status" value="1"/>
</dbReference>
<feature type="domain" description="Sigma-54 factor interaction" evidence="6">
    <location>
        <begin position="134"/>
        <end position="366"/>
    </location>
</feature>
<dbReference type="PROSITE" id="PS50045">
    <property type="entry name" value="SIGMA54_INTERACT_4"/>
    <property type="match status" value="1"/>
</dbReference>
<protein>
    <submittedName>
        <fullName evidence="7">Sigma-54 dependent transcriptional regulator</fullName>
    </submittedName>
</protein>
<dbReference type="SMART" id="SM00382">
    <property type="entry name" value="AAA"/>
    <property type="match status" value="1"/>
</dbReference>
<dbReference type="InterPro" id="IPR025662">
    <property type="entry name" value="Sigma_54_int_dom_ATP-bd_1"/>
</dbReference>
<dbReference type="InterPro" id="IPR002197">
    <property type="entry name" value="HTH_Fis"/>
</dbReference>
<evidence type="ECO:0000256" key="1">
    <source>
        <dbReference type="ARBA" id="ARBA00022741"/>
    </source>
</evidence>
<dbReference type="PROSITE" id="PS00675">
    <property type="entry name" value="SIGMA54_INTERACT_1"/>
    <property type="match status" value="1"/>
</dbReference>
<evidence type="ECO:0000313" key="8">
    <source>
        <dbReference type="Proteomes" id="UP001525968"/>
    </source>
</evidence>
<accession>A0ABT2PRJ5</accession>
<gene>
    <name evidence="7" type="ORF">N0K08_20845</name>
</gene>
<dbReference type="InterPro" id="IPR025943">
    <property type="entry name" value="Sigma_54_int_dom_ATP-bd_2"/>
</dbReference>
<reference evidence="7 8" key="1">
    <citation type="submission" date="2022-09" db="EMBL/GenBank/DDBJ databases">
        <title>Draft genome of isolate Be4.</title>
        <authorList>
            <person name="Sanchez-Castro I."/>
            <person name="Martinez-Rodriguez P."/>
            <person name="Descostes M."/>
            <person name="Merroun M."/>
        </authorList>
    </citation>
    <scope>NUCLEOTIDE SEQUENCE [LARGE SCALE GENOMIC DNA]</scope>
    <source>
        <strain evidence="7 8">Be4</strain>
    </source>
</reference>
<dbReference type="InterPro" id="IPR025944">
    <property type="entry name" value="Sigma_54_int_dom_CS"/>
</dbReference>
<dbReference type="InterPro" id="IPR027417">
    <property type="entry name" value="P-loop_NTPase"/>
</dbReference>
<dbReference type="Pfam" id="PF00158">
    <property type="entry name" value="Sigma54_activat"/>
    <property type="match status" value="1"/>
</dbReference>
<keyword evidence="5" id="KW-0804">Transcription</keyword>
<comment type="caution">
    <text evidence="7">The sequence shown here is derived from an EMBL/GenBank/DDBJ whole genome shotgun (WGS) entry which is preliminary data.</text>
</comment>
<dbReference type="InterPro" id="IPR003593">
    <property type="entry name" value="AAA+_ATPase"/>
</dbReference>
<evidence type="ECO:0000256" key="3">
    <source>
        <dbReference type="ARBA" id="ARBA00023015"/>
    </source>
</evidence>
<keyword evidence="8" id="KW-1185">Reference proteome</keyword>
<dbReference type="Proteomes" id="UP001525968">
    <property type="component" value="Unassembled WGS sequence"/>
</dbReference>
<organism evidence="7 8">
    <name type="scientific">Acidovorax bellezanensis</name>
    <dbReference type="NCBI Taxonomy" id="2976702"/>
    <lineage>
        <taxon>Bacteria</taxon>
        <taxon>Pseudomonadati</taxon>
        <taxon>Pseudomonadota</taxon>
        <taxon>Betaproteobacteria</taxon>
        <taxon>Burkholderiales</taxon>
        <taxon>Comamonadaceae</taxon>
        <taxon>Acidovorax</taxon>
    </lineage>
</organism>
<dbReference type="EMBL" id="JAODYH010000015">
    <property type="protein sequence ID" value="MCT9813084.1"/>
    <property type="molecule type" value="Genomic_DNA"/>
</dbReference>
<dbReference type="Gene3D" id="3.40.50.300">
    <property type="entry name" value="P-loop containing nucleotide triphosphate hydrolases"/>
    <property type="match status" value="1"/>
</dbReference>
<keyword evidence="1" id="KW-0547">Nucleotide-binding</keyword>
<dbReference type="CDD" id="cd00009">
    <property type="entry name" value="AAA"/>
    <property type="match status" value="1"/>
</dbReference>
<dbReference type="SUPFAM" id="SSF46689">
    <property type="entry name" value="Homeodomain-like"/>
    <property type="match status" value="1"/>
</dbReference>
<evidence type="ECO:0000256" key="2">
    <source>
        <dbReference type="ARBA" id="ARBA00022840"/>
    </source>
</evidence>
<keyword evidence="2" id="KW-0067">ATP-binding</keyword>
<name>A0ABT2PRJ5_9BURK</name>
<proteinExistence type="predicted"/>
<evidence type="ECO:0000313" key="7">
    <source>
        <dbReference type="EMBL" id="MCT9813084.1"/>
    </source>
</evidence>
<evidence type="ECO:0000259" key="6">
    <source>
        <dbReference type="PROSITE" id="PS50045"/>
    </source>
</evidence>
<dbReference type="InterPro" id="IPR009057">
    <property type="entry name" value="Homeodomain-like_sf"/>
</dbReference>
<sequence length="486" mass="53245">MNQGDLVIYVWEGQADIAERVERCMLNMDVGVVRADGLNLPTATADSSNAIAVVSVSVLEGARFNRHHIEGTFGGMPVLWVSSNLRGASAGSYPTEYSHVLPFDFTGAELRAMLARILQRLQSTQHQPQRSDEIIAVADCMLSLLHDVDTFADCEHSVLITGETGTGKERIAELLHVRNTHYGQGPFVVVNCGAIPDGLFESLFFGHAKGSFTGAVTAHKGFFEQASGGTLFLDEIADLPLYQQVKLLRVLEERTVTRLGSVSPVRLDFRLVAATNKPLREQVHAAKFRADLFFRLAVIELQIPSLEERGEADKLAIFSSILCKVVGDELMAQLGEPPFFILDAVAQMYFPGNVRELRNLTERIGVAARQTQDWLAGGATERILRQAQSLSAVTIPLAASSIDPTPPSRANWDQEERNRIIATLGANDWKRQNTAAQLGISRKVLWEKMRKYQISDGEPEVPLAISACADTEVDAQSNASHVLAGK</sequence>
<dbReference type="PROSITE" id="PS00688">
    <property type="entry name" value="SIGMA54_INTERACT_3"/>
    <property type="match status" value="1"/>
</dbReference>
<evidence type="ECO:0000256" key="5">
    <source>
        <dbReference type="ARBA" id="ARBA00023163"/>
    </source>
</evidence>
<dbReference type="PANTHER" id="PTHR32071">
    <property type="entry name" value="TRANSCRIPTIONAL REGULATORY PROTEIN"/>
    <property type="match status" value="1"/>
</dbReference>
<keyword evidence="3" id="KW-0805">Transcription regulation</keyword>
<dbReference type="RefSeq" id="WP_261502335.1">
    <property type="nucleotide sequence ID" value="NZ_JAODYH010000015.1"/>
</dbReference>
<evidence type="ECO:0000256" key="4">
    <source>
        <dbReference type="ARBA" id="ARBA00023125"/>
    </source>
</evidence>
<keyword evidence="4" id="KW-0238">DNA-binding</keyword>